<name>A0ABQ8Q7N3_9AGAR</name>
<accession>A0ABQ8Q7N3</accession>
<sequence>MLSLSRLLPGSALLLRLLVSILAVTVTAAPTVNESGKQVVKLVLAQGLRPLALQKYDGPWTSPAPSELDVGIQIGTGGYYATRNAKKMIQIEPGPNSADGLIIGKVKMQKAQNQFFWTHIGKFEYESKFEFLEEVLGLIKEFDFEQNNVEASFEKSMVEKVKQHQM</sequence>
<feature type="chain" id="PRO_5046498602" evidence="1">
    <location>
        <begin position="29"/>
        <end position="166"/>
    </location>
</feature>
<organism evidence="2 3">
    <name type="scientific">Lentinula boryana</name>
    <dbReference type="NCBI Taxonomy" id="40481"/>
    <lineage>
        <taxon>Eukaryota</taxon>
        <taxon>Fungi</taxon>
        <taxon>Dikarya</taxon>
        <taxon>Basidiomycota</taxon>
        <taxon>Agaricomycotina</taxon>
        <taxon>Agaricomycetes</taxon>
        <taxon>Agaricomycetidae</taxon>
        <taxon>Agaricales</taxon>
        <taxon>Marasmiineae</taxon>
        <taxon>Omphalotaceae</taxon>
        <taxon>Lentinula</taxon>
    </lineage>
</organism>
<evidence type="ECO:0000256" key="1">
    <source>
        <dbReference type="SAM" id="SignalP"/>
    </source>
</evidence>
<gene>
    <name evidence="2" type="ORF">F5050DRAFT_468772</name>
</gene>
<dbReference type="Proteomes" id="UP001163828">
    <property type="component" value="Unassembled WGS sequence"/>
</dbReference>
<comment type="caution">
    <text evidence="2">The sequence shown here is derived from an EMBL/GenBank/DDBJ whole genome shotgun (WGS) entry which is preliminary data.</text>
</comment>
<evidence type="ECO:0000313" key="3">
    <source>
        <dbReference type="Proteomes" id="UP001163828"/>
    </source>
</evidence>
<keyword evidence="3" id="KW-1185">Reference proteome</keyword>
<proteinExistence type="predicted"/>
<reference evidence="2" key="1">
    <citation type="submission" date="2022-08" db="EMBL/GenBank/DDBJ databases">
        <authorList>
            <consortium name="DOE Joint Genome Institute"/>
            <person name="Min B."/>
            <person name="Riley R."/>
            <person name="Sierra-Patev S."/>
            <person name="Naranjo-Ortiz M."/>
            <person name="Looney B."/>
            <person name="Konkel Z."/>
            <person name="Slot J.C."/>
            <person name="Sakamoto Y."/>
            <person name="Steenwyk J.L."/>
            <person name="Rokas A."/>
            <person name="Carro J."/>
            <person name="Camarero S."/>
            <person name="Ferreira P."/>
            <person name="Molpeceres G."/>
            <person name="Ruiz-Duenas F.J."/>
            <person name="Serrano A."/>
            <person name="Henrissat B."/>
            <person name="Drula E."/>
            <person name="Hughes K.W."/>
            <person name="Mata J.L."/>
            <person name="Ishikawa N.K."/>
            <person name="Vargas-Isla R."/>
            <person name="Ushijima S."/>
            <person name="Smith C.A."/>
            <person name="Ahrendt S."/>
            <person name="Andreopoulos W."/>
            <person name="He G."/>
            <person name="Labutti K."/>
            <person name="Lipzen A."/>
            <person name="Ng V."/>
            <person name="Sandor L."/>
            <person name="Barry K."/>
            <person name="Martinez A.T."/>
            <person name="Xiao Y."/>
            <person name="Gibbons J.G."/>
            <person name="Terashima K."/>
            <person name="Hibbett D.S."/>
            <person name="Grigoriev I.V."/>
        </authorList>
    </citation>
    <scope>NUCLEOTIDE SEQUENCE</scope>
    <source>
        <strain evidence="2">TFB10827</strain>
    </source>
</reference>
<dbReference type="EMBL" id="MU790699">
    <property type="protein sequence ID" value="KAJ3994520.1"/>
    <property type="molecule type" value="Genomic_DNA"/>
</dbReference>
<protein>
    <submittedName>
        <fullName evidence="2">Uncharacterized protein</fullName>
    </submittedName>
</protein>
<feature type="signal peptide" evidence="1">
    <location>
        <begin position="1"/>
        <end position="28"/>
    </location>
</feature>
<evidence type="ECO:0000313" key="2">
    <source>
        <dbReference type="EMBL" id="KAJ3994520.1"/>
    </source>
</evidence>
<keyword evidence="1" id="KW-0732">Signal</keyword>